<organism evidence="1 2">
    <name type="scientific">Dyadobacter linearis</name>
    <dbReference type="NCBI Taxonomy" id="2823330"/>
    <lineage>
        <taxon>Bacteria</taxon>
        <taxon>Pseudomonadati</taxon>
        <taxon>Bacteroidota</taxon>
        <taxon>Cytophagia</taxon>
        <taxon>Cytophagales</taxon>
        <taxon>Spirosomataceae</taxon>
        <taxon>Dyadobacter</taxon>
    </lineage>
</organism>
<dbReference type="EMBL" id="CAJRAU010000002">
    <property type="protein sequence ID" value="CAG5069276.1"/>
    <property type="molecule type" value="Genomic_DNA"/>
</dbReference>
<reference evidence="1 2" key="1">
    <citation type="submission" date="2021-04" db="EMBL/GenBank/DDBJ databases">
        <authorList>
            <person name="Rodrigo-Torres L."/>
            <person name="Arahal R. D."/>
            <person name="Lucena T."/>
        </authorList>
    </citation>
    <scope>NUCLEOTIDE SEQUENCE [LARGE SCALE GENOMIC DNA]</scope>
    <source>
        <strain evidence="1 2">CECT 9623</strain>
    </source>
</reference>
<evidence type="ECO:0000313" key="1">
    <source>
        <dbReference type="EMBL" id="CAG5069276.1"/>
    </source>
</evidence>
<protein>
    <submittedName>
        <fullName evidence="1">Uncharacterized protein</fullName>
    </submittedName>
</protein>
<keyword evidence="2" id="KW-1185">Reference proteome</keyword>
<dbReference type="Proteomes" id="UP000679725">
    <property type="component" value="Unassembled WGS sequence"/>
</dbReference>
<proteinExistence type="predicted"/>
<evidence type="ECO:0000313" key="2">
    <source>
        <dbReference type="Proteomes" id="UP000679725"/>
    </source>
</evidence>
<gene>
    <name evidence="1" type="ORF">DYBT9623_02012</name>
</gene>
<accession>A0ABM8UPC0</accession>
<name>A0ABM8UPC0_9BACT</name>
<sequence length="48" mass="5478">MFDLTLPAYFGVQLRGAMQSAALYFYDPTSYAYKSIGHTYNLISLTYN</sequence>
<comment type="caution">
    <text evidence="1">The sequence shown here is derived from an EMBL/GenBank/DDBJ whole genome shotgun (WGS) entry which is preliminary data.</text>
</comment>